<evidence type="ECO:0000256" key="7">
    <source>
        <dbReference type="ARBA" id="ARBA00048478"/>
    </source>
</evidence>
<evidence type="ECO:0000256" key="8">
    <source>
        <dbReference type="HAMAP-Rule" id="MF_00238"/>
    </source>
</evidence>
<dbReference type="GO" id="GO:0006220">
    <property type="term" value="P:pyrimidine nucleotide metabolic process"/>
    <property type="evidence" value="ECO:0007669"/>
    <property type="project" value="UniProtKB-UniRule"/>
</dbReference>
<evidence type="ECO:0000256" key="1">
    <source>
        <dbReference type="ARBA" id="ARBA00009427"/>
    </source>
</evidence>
<dbReference type="AlphaFoldDB" id="A0A8H2M3Z8"/>
<dbReference type="GO" id="GO:0005524">
    <property type="term" value="F:ATP binding"/>
    <property type="evidence" value="ECO:0007669"/>
    <property type="project" value="UniProtKB-UniRule"/>
</dbReference>
<keyword evidence="3 8" id="KW-0547">Nucleotide-binding</keyword>
<keyword evidence="5 8" id="KW-0067">ATP-binding</keyword>
<evidence type="ECO:0000256" key="3">
    <source>
        <dbReference type="ARBA" id="ARBA00022741"/>
    </source>
</evidence>
<dbReference type="InterPro" id="IPR027417">
    <property type="entry name" value="P-loop_NTPase"/>
</dbReference>
<evidence type="ECO:0000256" key="2">
    <source>
        <dbReference type="ARBA" id="ARBA00022679"/>
    </source>
</evidence>
<comment type="subcellular location">
    <subcellularLocation>
        <location evidence="8">Cytoplasm</location>
    </subcellularLocation>
</comment>
<dbReference type="Gene3D" id="3.40.50.300">
    <property type="entry name" value="P-loop containing nucleotide triphosphate hydrolases"/>
    <property type="match status" value="1"/>
</dbReference>
<evidence type="ECO:0000313" key="11">
    <source>
        <dbReference type="Proteomes" id="UP000377798"/>
    </source>
</evidence>
<keyword evidence="11" id="KW-1185">Reference proteome</keyword>
<gene>
    <name evidence="8 10" type="primary">cmk</name>
    <name evidence="10" type="ORF">NCTC13150_00585</name>
</gene>
<comment type="catalytic activity">
    <reaction evidence="7 8">
        <text>CMP + ATP = CDP + ADP</text>
        <dbReference type="Rhea" id="RHEA:11600"/>
        <dbReference type="ChEBI" id="CHEBI:30616"/>
        <dbReference type="ChEBI" id="CHEBI:58069"/>
        <dbReference type="ChEBI" id="CHEBI:60377"/>
        <dbReference type="ChEBI" id="CHEBI:456216"/>
        <dbReference type="EC" id="2.7.4.25"/>
    </reaction>
</comment>
<organism evidence="10 11">
    <name type="scientific">Urinicoccus massiliensis</name>
    <dbReference type="NCBI Taxonomy" id="1723382"/>
    <lineage>
        <taxon>Bacteria</taxon>
        <taxon>Bacillati</taxon>
        <taxon>Bacillota</taxon>
        <taxon>Tissierellia</taxon>
        <taxon>Tissierellales</taxon>
        <taxon>Peptoniphilaceae</taxon>
        <taxon>Urinicoccus</taxon>
    </lineage>
</organism>
<dbReference type="RefSeq" id="WP_131748550.1">
    <property type="nucleotide sequence ID" value="NZ_CAACYI010000001.1"/>
</dbReference>
<dbReference type="HAMAP" id="MF_00238">
    <property type="entry name" value="Cytidyl_kinase_type1"/>
    <property type="match status" value="1"/>
</dbReference>
<reference evidence="10 11" key="1">
    <citation type="submission" date="2019-02" db="EMBL/GenBank/DDBJ databases">
        <authorList>
            <consortium name="Pathogen Informatics"/>
        </authorList>
    </citation>
    <scope>NUCLEOTIDE SEQUENCE [LARGE SCALE GENOMIC DNA]</scope>
    <source>
        <strain evidence="10 11">3012STDY7089603</strain>
    </source>
</reference>
<dbReference type="Pfam" id="PF02224">
    <property type="entry name" value="Cytidylate_kin"/>
    <property type="match status" value="1"/>
</dbReference>
<dbReference type="InterPro" id="IPR011994">
    <property type="entry name" value="Cytidylate_kinase_dom"/>
</dbReference>
<keyword evidence="8" id="KW-0963">Cytoplasm</keyword>
<dbReference type="EMBL" id="CAACYI010000001">
    <property type="protein sequence ID" value="VFB16069.1"/>
    <property type="molecule type" value="Genomic_DNA"/>
</dbReference>
<name>A0A8H2M3Z8_9FIRM</name>
<dbReference type="EC" id="2.7.4.25" evidence="8"/>
<dbReference type="CDD" id="cd02020">
    <property type="entry name" value="CMPK"/>
    <property type="match status" value="1"/>
</dbReference>
<dbReference type="SUPFAM" id="SSF52540">
    <property type="entry name" value="P-loop containing nucleoside triphosphate hydrolases"/>
    <property type="match status" value="1"/>
</dbReference>
<evidence type="ECO:0000259" key="9">
    <source>
        <dbReference type="Pfam" id="PF02224"/>
    </source>
</evidence>
<feature type="binding site" evidence="8">
    <location>
        <begin position="7"/>
        <end position="15"/>
    </location>
    <ligand>
        <name>ATP</name>
        <dbReference type="ChEBI" id="CHEBI:30616"/>
    </ligand>
</feature>
<dbReference type="GO" id="GO:0036431">
    <property type="term" value="F:dCMP kinase activity"/>
    <property type="evidence" value="ECO:0007669"/>
    <property type="project" value="InterPro"/>
</dbReference>
<dbReference type="InterPro" id="IPR003136">
    <property type="entry name" value="Cytidylate_kin"/>
</dbReference>
<proteinExistence type="inferred from homology"/>
<feature type="domain" description="Cytidylate kinase" evidence="9">
    <location>
        <begin position="3"/>
        <end position="207"/>
    </location>
</feature>
<comment type="catalytic activity">
    <reaction evidence="6 8">
        <text>dCMP + ATP = dCDP + ADP</text>
        <dbReference type="Rhea" id="RHEA:25094"/>
        <dbReference type="ChEBI" id="CHEBI:30616"/>
        <dbReference type="ChEBI" id="CHEBI:57566"/>
        <dbReference type="ChEBI" id="CHEBI:58593"/>
        <dbReference type="ChEBI" id="CHEBI:456216"/>
        <dbReference type="EC" id="2.7.4.25"/>
    </reaction>
</comment>
<comment type="similarity">
    <text evidence="1 8">Belongs to the cytidylate kinase family. Type 1 subfamily.</text>
</comment>
<evidence type="ECO:0000256" key="6">
    <source>
        <dbReference type="ARBA" id="ARBA00047615"/>
    </source>
</evidence>
<comment type="caution">
    <text evidence="10">The sequence shown here is derived from an EMBL/GenBank/DDBJ whole genome shotgun (WGS) entry which is preliminary data.</text>
</comment>
<keyword evidence="4 8" id="KW-0418">Kinase</keyword>
<dbReference type="Proteomes" id="UP000377798">
    <property type="component" value="Unassembled WGS sequence"/>
</dbReference>
<dbReference type="NCBIfam" id="TIGR00017">
    <property type="entry name" value="cmk"/>
    <property type="match status" value="1"/>
</dbReference>
<protein>
    <recommendedName>
        <fullName evidence="8">Cytidylate kinase</fullName>
        <shortName evidence="8">CK</shortName>
        <ecNumber evidence="8">2.7.4.25</ecNumber>
    </recommendedName>
    <alternativeName>
        <fullName evidence="8">Cytidine monophosphate kinase</fullName>
        <shortName evidence="8">CMP kinase</shortName>
    </alternativeName>
</protein>
<keyword evidence="2 8" id="KW-0808">Transferase</keyword>
<evidence type="ECO:0000313" key="10">
    <source>
        <dbReference type="EMBL" id="VFB16069.1"/>
    </source>
</evidence>
<sequence length="214" mass="23910">MSIAIDGPSGAGKSTIAKALAKKLKIAYVDTGAMYRALAYAFIDMGNPQDHHRALEEMNLKISPEGIYYKDKLLTDELRTGQVSKRASELSKEPAIRAYLLDYQRKLGSDQDVVMEGRDIGTVVLKDAKVKFFLTASDQVRAQRRYQQNLEKGIQIPLDQVEKDLKERDHRDCNRSLAPLKQAEDAIVIDNSNLTLEETVEKMAAIVEAKNGTL</sequence>
<evidence type="ECO:0000256" key="5">
    <source>
        <dbReference type="ARBA" id="ARBA00022840"/>
    </source>
</evidence>
<dbReference type="GO" id="GO:0005737">
    <property type="term" value="C:cytoplasm"/>
    <property type="evidence" value="ECO:0007669"/>
    <property type="project" value="UniProtKB-SubCell"/>
</dbReference>
<evidence type="ECO:0000256" key="4">
    <source>
        <dbReference type="ARBA" id="ARBA00022777"/>
    </source>
</evidence>
<accession>A0A8H2M3Z8</accession>